<dbReference type="Pfam" id="PF13537">
    <property type="entry name" value="GATase_7"/>
    <property type="match status" value="1"/>
</dbReference>
<dbReference type="InterPro" id="IPR051786">
    <property type="entry name" value="ASN_synthetase/amidase"/>
</dbReference>
<gene>
    <name evidence="2" type="ORF">METZ01_LOCUS242379</name>
</gene>
<evidence type="ECO:0000259" key="1">
    <source>
        <dbReference type="PROSITE" id="PS51278"/>
    </source>
</evidence>
<dbReference type="PROSITE" id="PS51278">
    <property type="entry name" value="GATASE_TYPE_2"/>
    <property type="match status" value="1"/>
</dbReference>
<accession>A0A382HR59</accession>
<dbReference type="InterPro" id="IPR029055">
    <property type="entry name" value="Ntn_hydrolases_N"/>
</dbReference>
<organism evidence="2">
    <name type="scientific">marine metagenome</name>
    <dbReference type="NCBI Taxonomy" id="408172"/>
    <lineage>
        <taxon>unclassified sequences</taxon>
        <taxon>metagenomes</taxon>
        <taxon>ecological metagenomes</taxon>
    </lineage>
</organism>
<name>A0A382HR59_9ZZZZ</name>
<dbReference type="InterPro" id="IPR017932">
    <property type="entry name" value="GATase_2_dom"/>
</dbReference>
<dbReference type="SUPFAM" id="SSF56235">
    <property type="entry name" value="N-terminal nucleophile aminohydrolases (Ntn hydrolases)"/>
    <property type="match status" value="1"/>
</dbReference>
<reference evidence="2" key="1">
    <citation type="submission" date="2018-05" db="EMBL/GenBank/DDBJ databases">
        <authorList>
            <person name="Lanie J.A."/>
            <person name="Ng W.-L."/>
            <person name="Kazmierczak K.M."/>
            <person name="Andrzejewski T.M."/>
            <person name="Davidsen T.M."/>
            <person name="Wayne K.J."/>
            <person name="Tettelin H."/>
            <person name="Glass J.I."/>
            <person name="Rusch D."/>
            <person name="Podicherti R."/>
            <person name="Tsui H.-C.T."/>
            <person name="Winkler M.E."/>
        </authorList>
    </citation>
    <scope>NUCLEOTIDE SEQUENCE</scope>
</reference>
<feature type="non-terminal residue" evidence="2">
    <location>
        <position position="251"/>
    </location>
</feature>
<dbReference type="EMBL" id="UINC01062677">
    <property type="protein sequence ID" value="SVB89525.1"/>
    <property type="molecule type" value="Genomic_DNA"/>
</dbReference>
<evidence type="ECO:0000313" key="2">
    <source>
        <dbReference type="EMBL" id="SVB89525.1"/>
    </source>
</evidence>
<protein>
    <recommendedName>
        <fullName evidence="1">Glutamine amidotransferase type-2 domain-containing protein</fullName>
    </recommendedName>
</protein>
<dbReference type="InterPro" id="IPR033738">
    <property type="entry name" value="AsnB_N"/>
</dbReference>
<dbReference type="CDD" id="cd00712">
    <property type="entry name" value="AsnB"/>
    <property type="match status" value="1"/>
</dbReference>
<sequence>MCGIVGIFGETELPNLGNCIEKMTETLLHRGPDSSGTWIDQENKIALGHRRLSILELSEAGHQPMKSSCGRFVLSFNGEIYNHLDLRKDIKKLTEVDNNLNYKWRGASDTETLLEGFSLLGVKKTLKMTVGMFALALWDKEEKRLYLTRDRIGEKPLYYGWSNNNFIFASELKALKEYDLFNNKIDRDSLNIYMRHNYIPCPRSIYKDIYKLEPGTLLSLDLSATKSGGTSLNKEIWWSLKESTSLGKENL</sequence>
<dbReference type="PANTHER" id="PTHR43284:SF1">
    <property type="entry name" value="ASPARAGINE SYNTHETASE"/>
    <property type="match status" value="1"/>
</dbReference>
<dbReference type="GO" id="GO:0005829">
    <property type="term" value="C:cytosol"/>
    <property type="evidence" value="ECO:0007669"/>
    <property type="project" value="TreeGrafter"/>
</dbReference>
<dbReference type="PANTHER" id="PTHR43284">
    <property type="entry name" value="ASPARAGINE SYNTHETASE (GLUTAMINE-HYDROLYZING)"/>
    <property type="match status" value="1"/>
</dbReference>
<dbReference type="AlphaFoldDB" id="A0A382HR59"/>
<dbReference type="Gene3D" id="3.60.20.10">
    <property type="entry name" value="Glutamine Phosphoribosylpyrophosphate, subunit 1, domain 1"/>
    <property type="match status" value="1"/>
</dbReference>
<proteinExistence type="predicted"/>
<feature type="domain" description="Glutamine amidotransferase type-2" evidence="1">
    <location>
        <begin position="2"/>
        <end position="223"/>
    </location>
</feature>